<dbReference type="GO" id="GO:0016874">
    <property type="term" value="F:ligase activity"/>
    <property type="evidence" value="ECO:0007669"/>
    <property type="project" value="UniProtKB-KW"/>
</dbReference>
<feature type="transmembrane region" description="Helical" evidence="1">
    <location>
        <begin position="7"/>
        <end position="23"/>
    </location>
</feature>
<dbReference type="STRING" id="1586267.GCA_001418685_00347"/>
<feature type="transmembrane region" description="Helical" evidence="1">
    <location>
        <begin position="84"/>
        <end position="108"/>
    </location>
</feature>
<feature type="transmembrane region" description="Helical" evidence="1">
    <location>
        <begin position="342"/>
        <end position="366"/>
    </location>
</feature>
<feature type="transmembrane region" description="Helical" evidence="1">
    <location>
        <begin position="206"/>
        <end position="228"/>
    </location>
</feature>
<evidence type="ECO:0000256" key="1">
    <source>
        <dbReference type="SAM" id="Phobius"/>
    </source>
</evidence>
<feature type="transmembrane region" description="Helical" evidence="1">
    <location>
        <begin position="240"/>
        <end position="261"/>
    </location>
</feature>
<keyword evidence="2" id="KW-0436">Ligase</keyword>
<keyword evidence="1" id="KW-1133">Transmembrane helix</keyword>
<keyword evidence="3" id="KW-1185">Reference proteome</keyword>
<feature type="transmembrane region" description="Helical" evidence="1">
    <location>
        <begin position="120"/>
        <end position="141"/>
    </location>
</feature>
<accession>A0A0X3AMR5</accession>
<evidence type="ECO:0000313" key="2">
    <source>
        <dbReference type="EMBL" id="CVK15523.1"/>
    </source>
</evidence>
<feature type="transmembrane region" description="Helical" evidence="1">
    <location>
        <begin position="59"/>
        <end position="78"/>
    </location>
</feature>
<protein>
    <submittedName>
        <fullName evidence="2">O-antigen ligase like membrane protein</fullName>
    </submittedName>
</protein>
<evidence type="ECO:0000313" key="3">
    <source>
        <dbReference type="Proteomes" id="UP000182761"/>
    </source>
</evidence>
<organism evidence="2 3">
    <name type="scientific">Apibacter mensalis</name>
    <dbReference type="NCBI Taxonomy" id="1586267"/>
    <lineage>
        <taxon>Bacteria</taxon>
        <taxon>Pseudomonadati</taxon>
        <taxon>Bacteroidota</taxon>
        <taxon>Flavobacteriia</taxon>
        <taxon>Flavobacteriales</taxon>
        <taxon>Weeksellaceae</taxon>
        <taxon>Apibacter</taxon>
    </lineage>
</organism>
<sequence length="373" mass="43821">MFFKKIYIILILIFLIIFPKGGFKVGDIPITWGYLLLIFSIPICLLSKNRYINKNRYKVFILTLPFIIYSFIVVLLRMEKINLGYTLSFFLSLLILPFVFLILYDNIIDSNIFNKIFPKIFLWGIRIVVTFGLLLFFYRLYLGTNLEIPYLTVNFDDNMEEKHNNRSGISKLYSTYNNGNLYGICMIILTPLFLKHEKNNIYRALFFITLFLTLSRTIWIGIIIYFLFFILKNFTKGKNIFYIIFVALVLIVGFPYLLSFMNKDISFIMDSNLGGRRYQLNILKNASLFGQGSFKGIAEIVYLTIIDKFGIIGFLLFILYLSSPIIIYKLKKNTSNLYWGLILYMILCFSDGAILLIPVMSFYWFIASYMFKE</sequence>
<keyword evidence="1" id="KW-0812">Transmembrane</keyword>
<dbReference type="Proteomes" id="UP000182761">
    <property type="component" value="Unassembled WGS sequence"/>
</dbReference>
<reference evidence="2 3" key="1">
    <citation type="submission" date="2016-01" db="EMBL/GenBank/DDBJ databases">
        <authorList>
            <person name="McClelland M."/>
            <person name="Jain A."/>
            <person name="Saraogi P."/>
            <person name="Mendelson R."/>
            <person name="Westerman R."/>
            <person name="SanMiguel P."/>
            <person name="Csonka L."/>
        </authorList>
    </citation>
    <scope>NUCLEOTIDE SEQUENCE [LARGE SCALE GENOMIC DNA]</scope>
    <source>
        <strain evidence="2 3">R-53146</strain>
    </source>
</reference>
<dbReference type="AlphaFoldDB" id="A0A0X3AMR5"/>
<keyword evidence="1" id="KW-0472">Membrane</keyword>
<dbReference type="EMBL" id="FCOR01000002">
    <property type="protein sequence ID" value="CVK15523.1"/>
    <property type="molecule type" value="Genomic_DNA"/>
</dbReference>
<feature type="transmembrane region" description="Helical" evidence="1">
    <location>
        <begin position="29"/>
        <end position="47"/>
    </location>
</feature>
<feature type="transmembrane region" description="Helical" evidence="1">
    <location>
        <begin position="311"/>
        <end position="330"/>
    </location>
</feature>
<feature type="transmembrane region" description="Helical" evidence="1">
    <location>
        <begin position="176"/>
        <end position="194"/>
    </location>
</feature>
<name>A0A0X3AMR5_9FLAO</name>
<proteinExistence type="predicted"/>
<gene>
    <name evidence="2" type="ORF">Ga0061079_10269</name>
</gene>